<sequence>MPRITESASSLKLRANDTSGSVPMVVDETSKSEVEMVVAANNTGSSSETIFSDDAISFNSTVLAAASHGFSTNFTSRNETNGSIGSKTPGFNYTNAATSNETISSNRPLVSAPEINNESSSQQVIRGKVCSVDVCRGHDLTEPARAMPEKLICNVERRTEFCDMNGDKDPWKSSTIFMSASSTENTSWIISPYTRKEDKEAMNHVTKWSIKSGVMDGYGLPRCDQKHDVPAIVFSLAGYAGNNFHDYSDIVIPLYLASRQFDGEVKFLITNKNPRWINKFKTILRMLSRYEPIDIDKEEQVHCFTSMIVGLKRDPKELRIDPSESRHSMKDFRQFLGSAYSLKKSTAIKNYQRMARSLGYKVVAEEADSNVARVAATVNSCDGSNGLLEPTSESHPRHEPKVLGIQDQNRKSTLIQQYPSHHEVISNPSAIAKQAGMHSSQCIWSNKM</sequence>
<dbReference type="PANTHER" id="PTHR20961">
    <property type="entry name" value="GLYCOSYLTRANSFERASE"/>
    <property type="match status" value="1"/>
</dbReference>
<protein>
    <submittedName>
        <fullName evidence="2">Uncharacterized protein</fullName>
    </submittedName>
</protein>
<feature type="compositionally biased region" description="Polar residues" evidence="1">
    <location>
        <begin position="1"/>
        <end position="21"/>
    </location>
</feature>
<proteinExistence type="predicted"/>
<dbReference type="EMBL" id="VEPZ02000934">
    <property type="protein sequence ID" value="KAE8709670.1"/>
    <property type="molecule type" value="Genomic_DNA"/>
</dbReference>
<evidence type="ECO:0000313" key="3">
    <source>
        <dbReference type="Proteomes" id="UP000436088"/>
    </source>
</evidence>
<evidence type="ECO:0000313" key="2">
    <source>
        <dbReference type="EMBL" id="KAE8709670.1"/>
    </source>
</evidence>
<reference evidence="2" key="1">
    <citation type="submission" date="2019-09" db="EMBL/GenBank/DDBJ databases">
        <title>Draft genome information of white flower Hibiscus syriacus.</title>
        <authorList>
            <person name="Kim Y.-M."/>
        </authorList>
    </citation>
    <scope>NUCLEOTIDE SEQUENCE [LARGE SCALE GENOMIC DNA]</scope>
    <source>
        <strain evidence="2">YM2019G1</strain>
    </source>
</reference>
<dbReference type="Proteomes" id="UP000436088">
    <property type="component" value="Unassembled WGS sequence"/>
</dbReference>
<name>A0A6A3AYB1_HIBSY</name>
<comment type="caution">
    <text evidence="2">The sequence shown here is derived from an EMBL/GenBank/DDBJ whole genome shotgun (WGS) entry which is preliminary data.</text>
</comment>
<organism evidence="2 3">
    <name type="scientific">Hibiscus syriacus</name>
    <name type="common">Rose of Sharon</name>
    <dbReference type="NCBI Taxonomy" id="106335"/>
    <lineage>
        <taxon>Eukaryota</taxon>
        <taxon>Viridiplantae</taxon>
        <taxon>Streptophyta</taxon>
        <taxon>Embryophyta</taxon>
        <taxon>Tracheophyta</taxon>
        <taxon>Spermatophyta</taxon>
        <taxon>Magnoliopsida</taxon>
        <taxon>eudicotyledons</taxon>
        <taxon>Gunneridae</taxon>
        <taxon>Pentapetalae</taxon>
        <taxon>rosids</taxon>
        <taxon>malvids</taxon>
        <taxon>Malvales</taxon>
        <taxon>Malvaceae</taxon>
        <taxon>Malvoideae</taxon>
        <taxon>Hibiscus</taxon>
    </lineage>
</organism>
<gene>
    <name evidence="2" type="ORF">F3Y22_tig00110328pilonHSYRG00119</name>
</gene>
<keyword evidence="3" id="KW-1185">Reference proteome</keyword>
<dbReference type="AlphaFoldDB" id="A0A6A3AYB1"/>
<feature type="region of interest" description="Disordered" evidence="1">
    <location>
        <begin position="1"/>
        <end position="22"/>
    </location>
</feature>
<dbReference type="InterPro" id="IPR007657">
    <property type="entry name" value="Glycosyltransferase_61"/>
</dbReference>
<accession>A0A6A3AYB1</accession>
<dbReference type="GO" id="GO:0016757">
    <property type="term" value="F:glycosyltransferase activity"/>
    <property type="evidence" value="ECO:0007669"/>
    <property type="project" value="InterPro"/>
</dbReference>
<evidence type="ECO:0000256" key="1">
    <source>
        <dbReference type="SAM" id="MobiDB-lite"/>
    </source>
</evidence>
<dbReference type="PANTHER" id="PTHR20961:SF5">
    <property type="entry name" value="GLYCOSYLTRANSFERASE-RELATED"/>
    <property type="match status" value="1"/>
</dbReference>